<dbReference type="PANTHER" id="PTHR30346:SF28">
    <property type="entry name" value="HTH-TYPE TRANSCRIPTIONAL REGULATOR CYNR"/>
    <property type="match status" value="1"/>
</dbReference>
<name>A0A853EY18_9MICO</name>
<comment type="caution">
    <text evidence="6">The sequence shown here is derived from an EMBL/GenBank/DDBJ whole genome shotgun (WGS) entry which is preliminary data.</text>
</comment>
<keyword evidence="3" id="KW-0238">DNA-binding</keyword>
<gene>
    <name evidence="6" type="ORF">HZZ10_11775</name>
</gene>
<dbReference type="Pfam" id="PF03466">
    <property type="entry name" value="LysR_substrate"/>
    <property type="match status" value="1"/>
</dbReference>
<dbReference type="Gene3D" id="3.40.190.10">
    <property type="entry name" value="Periplasmic binding protein-like II"/>
    <property type="match status" value="2"/>
</dbReference>
<dbReference type="InterPro" id="IPR005119">
    <property type="entry name" value="LysR_subst-bd"/>
</dbReference>
<feature type="domain" description="HTH lysR-type" evidence="5">
    <location>
        <begin position="10"/>
        <end position="65"/>
    </location>
</feature>
<evidence type="ECO:0000313" key="7">
    <source>
        <dbReference type="Proteomes" id="UP000561011"/>
    </source>
</evidence>
<dbReference type="AlphaFoldDB" id="A0A853EY18"/>
<dbReference type="InterPro" id="IPR036390">
    <property type="entry name" value="WH_DNA-bd_sf"/>
</dbReference>
<keyword evidence="7" id="KW-1185">Reference proteome</keyword>
<evidence type="ECO:0000259" key="5">
    <source>
        <dbReference type="PROSITE" id="PS50931"/>
    </source>
</evidence>
<dbReference type="SUPFAM" id="SSF46785">
    <property type="entry name" value="Winged helix' DNA-binding domain"/>
    <property type="match status" value="1"/>
</dbReference>
<dbReference type="InterPro" id="IPR000847">
    <property type="entry name" value="LysR_HTH_N"/>
</dbReference>
<comment type="similarity">
    <text evidence="1">Belongs to the LysR transcriptional regulatory family.</text>
</comment>
<dbReference type="RefSeq" id="WP_179913656.1">
    <property type="nucleotide sequence ID" value="NZ_JACBYE010000028.1"/>
</dbReference>
<dbReference type="EMBL" id="JACBYE010000028">
    <property type="protein sequence ID" value="NYS94193.1"/>
    <property type="molecule type" value="Genomic_DNA"/>
</dbReference>
<sequence length="303" mass="31491">MRDDPVAALLPHLRMLVALGEVEHVTIAAAMLGVPQPTVSRTVRRLERQIGAPLLEPDGRGVRLTAAARTLVPYAQRALDVLTDGLAAVETEGRRAQTTVRLAFQTSLGEQLVPELIRTVRDDDPSVRFVLSQGARASCLESLRAREADIALVSRLDPAPDGLRVVPLFEQRLVLLVPAGHAAAGAGAVSVAALADEPLVTLKVGYGLRGSVDELFADAGVSPSIAFEGEDLHTLTGLVAAGLGVAVAPQTTTTPAGCVQVPLSDAGARRDIGAAMLPDVTSEVVLAVLGTLRSLTRAGGQAQ</sequence>
<dbReference type="SUPFAM" id="SSF53850">
    <property type="entry name" value="Periplasmic binding protein-like II"/>
    <property type="match status" value="1"/>
</dbReference>
<evidence type="ECO:0000256" key="3">
    <source>
        <dbReference type="ARBA" id="ARBA00023125"/>
    </source>
</evidence>
<evidence type="ECO:0000313" key="6">
    <source>
        <dbReference type="EMBL" id="NYS94193.1"/>
    </source>
</evidence>
<dbReference type="PANTHER" id="PTHR30346">
    <property type="entry name" value="TRANSCRIPTIONAL DUAL REGULATOR HCAR-RELATED"/>
    <property type="match status" value="1"/>
</dbReference>
<dbReference type="GO" id="GO:0003677">
    <property type="term" value="F:DNA binding"/>
    <property type="evidence" value="ECO:0007669"/>
    <property type="project" value="UniProtKB-KW"/>
</dbReference>
<dbReference type="Proteomes" id="UP000561011">
    <property type="component" value="Unassembled WGS sequence"/>
</dbReference>
<dbReference type="GO" id="GO:0003700">
    <property type="term" value="F:DNA-binding transcription factor activity"/>
    <property type="evidence" value="ECO:0007669"/>
    <property type="project" value="InterPro"/>
</dbReference>
<dbReference type="PROSITE" id="PS50931">
    <property type="entry name" value="HTH_LYSR"/>
    <property type="match status" value="1"/>
</dbReference>
<evidence type="ECO:0000256" key="1">
    <source>
        <dbReference type="ARBA" id="ARBA00009437"/>
    </source>
</evidence>
<organism evidence="6 7">
    <name type="scientific">Sanguibacter inulinus</name>
    <dbReference type="NCBI Taxonomy" id="60922"/>
    <lineage>
        <taxon>Bacteria</taxon>
        <taxon>Bacillati</taxon>
        <taxon>Actinomycetota</taxon>
        <taxon>Actinomycetes</taxon>
        <taxon>Micrococcales</taxon>
        <taxon>Sanguibacteraceae</taxon>
        <taxon>Sanguibacter</taxon>
    </lineage>
</organism>
<dbReference type="GO" id="GO:0032993">
    <property type="term" value="C:protein-DNA complex"/>
    <property type="evidence" value="ECO:0007669"/>
    <property type="project" value="TreeGrafter"/>
</dbReference>
<dbReference type="InterPro" id="IPR036388">
    <property type="entry name" value="WH-like_DNA-bd_sf"/>
</dbReference>
<keyword evidence="2" id="KW-0805">Transcription regulation</keyword>
<evidence type="ECO:0000256" key="2">
    <source>
        <dbReference type="ARBA" id="ARBA00023015"/>
    </source>
</evidence>
<proteinExistence type="inferred from homology"/>
<protein>
    <submittedName>
        <fullName evidence="6">LysR family transcriptional regulator</fullName>
    </submittedName>
</protein>
<evidence type="ECO:0000256" key="4">
    <source>
        <dbReference type="ARBA" id="ARBA00023163"/>
    </source>
</evidence>
<accession>A0A853EY18</accession>
<dbReference type="Pfam" id="PF00126">
    <property type="entry name" value="HTH_1"/>
    <property type="match status" value="1"/>
</dbReference>
<reference evidence="6 7" key="1">
    <citation type="submission" date="2020-07" db="EMBL/GenBank/DDBJ databases">
        <title>MOT database genomes.</title>
        <authorList>
            <person name="Joseph S."/>
            <person name="Aduse-Opoku J."/>
            <person name="Hashim A."/>
            <person name="Wade W."/>
            <person name="Curtis M."/>
        </authorList>
    </citation>
    <scope>NUCLEOTIDE SEQUENCE [LARGE SCALE GENOMIC DNA]</scope>
    <source>
        <strain evidence="6 7">DSM 100099</strain>
    </source>
</reference>
<keyword evidence="4" id="KW-0804">Transcription</keyword>
<dbReference type="Gene3D" id="1.10.10.10">
    <property type="entry name" value="Winged helix-like DNA-binding domain superfamily/Winged helix DNA-binding domain"/>
    <property type="match status" value="1"/>
</dbReference>
<dbReference type="PRINTS" id="PR00039">
    <property type="entry name" value="HTHLYSR"/>
</dbReference>